<accession>G3A635</accession>
<organism evidence="1">
    <name type="scientific">Ralstonia syzygii R24</name>
    <dbReference type="NCBI Taxonomy" id="907261"/>
    <lineage>
        <taxon>Bacteria</taxon>
        <taxon>Pseudomonadati</taxon>
        <taxon>Pseudomonadota</taxon>
        <taxon>Betaproteobacteria</taxon>
        <taxon>Burkholderiales</taxon>
        <taxon>Burkholderiaceae</taxon>
        <taxon>Ralstonia</taxon>
        <taxon>Ralstonia solanacearum species complex</taxon>
    </lineage>
</organism>
<dbReference type="AlphaFoldDB" id="G3A635"/>
<sequence length="27" mass="2907">MAHSRMIFSAQVPEVTGASVPSYLLSK</sequence>
<protein>
    <submittedName>
        <fullName evidence="1">Uncharacterized protein</fullName>
    </submittedName>
</protein>
<proteinExistence type="predicted"/>
<evidence type="ECO:0000313" key="1">
    <source>
        <dbReference type="EMBL" id="CCA85913.1"/>
    </source>
</evidence>
<name>G3A635_9RALS</name>
<gene>
    <name evidence="1" type="ORF">RALSY_40110</name>
</gene>
<dbReference type="EMBL" id="FR854089">
    <property type="protein sequence ID" value="CCA85913.1"/>
    <property type="molecule type" value="Genomic_DNA"/>
</dbReference>
<reference evidence="1" key="1">
    <citation type="journal article" date="2011" name="PLoS ONE">
        <title>Ralstonia syzygii, the Blood Disease Bacterium and some Asian R. solanacearum strains form a single genomic species despite divergent lifestyles.</title>
        <authorList>
            <person name="Remenant B."/>
            <person name="de Cambiaire J.C."/>
            <person name="Cellier G."/>
            <person name="Jacobs J.M."/>
            <person name="Mangenot S."/>
            <person name="Barbe V."/>
            <person name="Lajus A."/>
            <person name="Vallenet D."/>
            <person name="Medigue C."/>
            <person name="Fegan M."/>
            <person name="Allen C."/>
            <person name="Prior P."/>
        </authorList>
    </citation>
    <scope>NUCLEOTIDE SEQUENCE</scope>
    <source>
        <strain evidence="1">R24</strain>
    </source>
</reference>
<reference evidence="1" key="2">
    <citation type="submission" date="2011-04" db="EMBL/GenBank/DDBJ databases">
        <authorList>
            <person name="Genoscope - CEA"/>
        </authorList>
    </citation>
    <scope>NUCLEOTIDE SEQUENCE</scope>
    <source>
        <strain evidence="1">R24</strain>
    </source>
</reference>